<sequence length="122" mass="13808">ECFREFAKIQPGPECINETRRLALGFYEFLKLSEGEANEVFVNCLDTPLNIACAAHLLQQNCGSTARRTFLTLALKINPADPECVSGNFRNLKSAFLEYANLPEDQQDVYQSVLDALVHRRR</sequence>
<dbReference type="AlphaFoldDB" id="A0A8X6IVT5"/>
<keyword evidence="2" id="KW-1185">Reference proteome</keyword>
<dbReference type="EMBL" id="BMAW01047589">
    <property type="protein sequence ID" value="GFS61707.1"/>
    <property type="molecule type" value="Genomic_DNA"/>
</dbReference>
<feature type="non-terminal residue" evidence="1">
    <location>
        <position position="122"/>
    </location>
</feature>
<protein>
    <submittedName>
        <fullName evidence="1">Uncharacterized protein</fullName>
    </submittedName>
</protein>
<name>A0A8X6IVT5_NEPPI</name>
<accession>A0A8X6IVT5</accession>
<reference evidence="1" key="1">
    <citation type="submission" date="2020-08" db="EMBL/GenBank/DDBJ databases">
        <title>Multicomponent nature underlies the extraordinary mechanical properties of spider dragline silk.</title>
        <authorList>
            <person name="Kono N."/>
            <person name="Nakamura H."/>
            <person name="Mori M."/>
            <person name="Yoshida Y."/>
            <person name="Ohtoshi R."/>
            <person name="Malay A.D."/>
            <person name="Moran D.A.P."/>
            <person name="Tomita M."/>
            <person name="Numata K."/>
            <person name="Arakawa K."/>
        </authorList>
    </citation>
    <scope>NUCLEOTIDE SEQUENCE</scope>
</reference>
<evidence type="ECO:0000313" key="2">
    <source>
        <dbReference type="Proteomes" id="UP000887013"/>
    </source>
</evidence>
<gene>
    <name evidence="1" type="primary">NCL1_07648</name>
    <name evidence="1" type="ORF">NPIL_492481</name>
</gene>
<organism evidence="1 2">
    <name type="scientific">Nephila pilipes</name>
    <name type="common">Giant wood spider</name>
    <name type="synonym">Nephila maculata</name>
    <dbReference type="NCBI Taxonomy" id="299642"/>
    <lineage>
        <taxon>Eukaryota</taxon>
        <taxon>Metazoa</taxon>
        <taxon>Ecdysozoa</taxon>
        <taxon>Arthropoda</taxon>
        <taxon>Chelicerata</taxon>
        <taxon>Arachnida</taxon>
        <taxon>Araneae</taxon>
        <taxon>Araneomorphae</taxon>
        <taxon>Entelegynae</taxon>
        <taxon>Araneoidea</taxon>
        <taxon>Nephilidae</taxon>
        <taxon>Nephila</taxon>
    </lineage>
</organism>
<evidence type="ECO:0000313" key="1">
    <source>
        <dbReference type="EMBL" id="GFS61707.1"/>
    </source>
</evidence>
<dbReference type="Proteomes" id="UP000887013">
    <property type="component" value="Unassembled WGS sequence"/>
</dbReference>
<comment type="caution">
    <text evidence="1">The sequence shown here is derived from an EMBL/GenBank/DDBJ whole genome shotgun (WGS) entry which is preliminary data.</text>
</comment>
<proteinExistence type="predicted"/>